<dbReference type="GO" id="GO:0003677">
    <property type="term" value="F:DNA binding"/>
    <property type="evidence" value="ECO:0007669"/>
    <property type="project" value="UniProtKB-KW"/>
</dbReference>
<evidence type="ECO:0000313" key="5">
    <source>
        <dbReference type="EMBL" id="SFH10898.1"/>
    </source>
</evidence>
<dbReference type="InterPro" id="IPR036390">
    <property type="entry name" value="WH_DNA-bd_sf"/>
</dbReference>
<sequence>MSIDRGELESDLIWLLQRNGQRLRGGVDEVAREAGLRGGLRDYIVLTAVLVEERRSQVELARRIGIDKTTLVGVLDRLESQGLIERLAVPGNRRVSVPVATERGRDVQDRVSKGRLAVEAVPGMSQAQLGQLRTLLLQLDAACEEAGMKMTGSCI</sequence>
<dbReference type="PANTHER" id="PTHR33164:SF99">
    <property type="entry name" value="MARR FAMILY REGULATORY PROTEIN"/>
    <property type="match status" value="1"/>
</dbReference>
<evidence type="ECO:0000256" key="2">
    <source>
        <dbReference type="ARBA" id="ARBA00023125"/>
    </source>
</evidence>
<keyword evidence="2" id="KW-0238">DNA-binding</keyword>
<dbReference type="InterPro" id="IPR039422">
    <property type="entry name" value="MarR/SlyA-like"/>
</dbReference>
<dbReference type="InterPro" id="IPR000835">
    <property type="entry name" value="HTH_MarR-typ"/>
</dbReference>
<name>A0A1I2XBL8_9ACTN</name>
<dbReference type="PROSITE" id="PS01117">
    <property type="entry name" value="HTH_MARR_1"/>
    <property type="match status" value="1"/>
</dbReference>
<gene>
    <name evidence="5" type="ORF">SAMN02787118_14510</name>
</gene>
<dbReference type="SUPFAM" id="SSF46785">
    <property type="entry name" value="Winged helix' DNA-binding domain"/>
    <property type="match status" value="1"/>
</dbReference>
<dbReference type="Pfam" id="PF01047">
    <property type="entry name" value="MarR"/>
    <property type="match status" value="1"/>
</dbReference>
<organism evidence="5 6">
    <name type="scientific">Streptomyces mirabilis</name>
    <dbReference type="NCBI Taxonomy" id="68239"/>
    <lineage>
        <taxon>Bacteria</taxon>
        <taxon>Bacillati</taxon>
        <taxon>Actinomycetota</taxon>
        <taxon>Actinomycetes</taxon>
        <taxon>Kitasatosporales</taxon>
        <taxon>Streptomycetaceae</taxon>
        <taxon>Streptomyces</taxon>
    </lineage>
</organism>
<evidence type="ECO:0000313" key="6">
    <source>
        <dbReference type="Proteomes" id="UP000181942"/>
    </source>
</evidence>
<dbReference type="SMART" id="SM00347">
    <property type="entry name" value="HTH_MARR"/>
    <property type="match status" value="1"/>
</dbReference>
<evidence type="ECO:0000256" key="3">
    <source>
        <dbReference type="ARBA" id="ARBA00023163"/>
    </source>
</evidence>
<dbReference type="PROSITE" id="PS50995">
    <property type="entry name" value="HTH_MARR_2"/>
    <property type="match status" value="1"/>
</dbReference>
<dbReference type="PANTHER" id="PTHR33164">
    <property type="entry name" value="TRANSCRIPTIONAL REGULATOR, MARR FAMILY"/>
    <property type="match status" value="1"/>
</dbReference>
<feature type="domain" description="HTH marR-type" evidence="4">
    <location>
        <begin position="9"/>
        <end position="141"/>
    </location>
</feature>
<dbReference type="RefSeq" id="WP_075033628.1">
    <property type="nucleotide sequence ID" value="NZ_FONR01000045.1"/>
</dbReference>
<protein>
    <submittedName>
        <fullName evidence="5">MarR family protein</fullName>
    </submittedName>
</protein>
<dbReference type="EMBL" id="FONR01000045">
    <property type="protein sequence ID" value="SFH10898.1"/>
    <property type="molecule type" value="Genomic_DNA"/>
</dbReference>
<dbReference type="Gene3D" id="1.10.10.10">
    <property type="entry name" value="Winged helix-like DNA-binding domain superfamily/Winged helix DNA-binding domain"/>
    <property type="match status" value="1"/>
</dbReference>
<dbReference type="AlphaFoldDB" id="A0A1I2XBL8"/>
<dbReference type="PRINTS" id="PR00598">
    <property type="entry name" value="HTHMARR"/>
</dbReference>
<dbReference type="InterPro" id="IPR036388">
    <property type="entry name" value="WH-like_DNA-bd_sf"/>
</dbReference>
<evidence type="ECO:0000259" key="4">
    <source>
        <dbReference type="PROSITE" id="PS50995"/>
    </source>
</evidence>
<proteinExistence type="predicted"/>
<accession>A0A1I2XBL8</accession>
<dbReference type="OrthoDB" id="4463574at2"/>
<dbReference type="GO" id="GO:0003700">
    <property type="term" value="F:DNA-binding transcription factor activity"/>
    <property type="evidence" value="ECO:0007669"/>
    <property type="project" value="InterPro"/>
</dbReference>
<dbReference type="InterPro" id="IPR023187">
    <property type="entry name" value="Tscrpt_reg_MarR-type_CS"/>
</dbReference>
<evidence type="ECO:0000256" key="1">
    <source>
        <dbReference type="ARBA" id="ARBA00023015"/>
    </source>
</evidence>
<keyword evidence="1" id="KW-0805">Transcription regulation</keyword>
<reference evidence="5 6" key="1">
    <citation type="submission" date="2016-10" db="EMBL/GenBank/DDBJ databases">
        <authorList>
            <person name="de Groot N.N."/>
        </authorList>
    </citation>
    <scope>NUCLEOTIDE SEQUENCE [LARGE SCALE GENOMIC DNA]</scope>
    <source>
        <strain evidence="5 6">OK461</strain>
    </source>
</reference>
<dbReference type="GO" id="GO:0006950">
    <property type="term" value="P:response to stress"/>
    <property type="evidence" value="ECO:0007669"/>
    <property type="project" value="TreeGrafter"/>
</dbReference>
<keyword evidence="3" id="KW-0804">Transcription</keyword>
<dbReference type="Proteomes" id="UP000181942">
    <property type="component" value="Unassembled WGS sequence"/>
</dbReference>